<accession>A0A645DLS4</accession>
<dbReference type="InterPro" id="IPR052018">
    <property type="entry name" value="PHP_domain"/>
</dbReference>
<dbReference type="Gene3D" id="3.20.20.140">
    <property type="entry name" value="Metal-dependent hydrolases"/>
    <property type="match status" value="1"/>
</dbReference>
<dbReference type="Pfam" id="PF02811">
    <property type="entry name" value="PHP"/>
    <property type="match status" value="1"/>
</dbReference>
<proteinExistence type="predicted"/>
<dbReference type="GO" id="GO:0004534">
    <property type="term" value="F:5'-3' RNA exonuclease activity"/>
    <property type="evidence" value="ECO:0007669"/>
    <property type="project" value="TreeGrafter"/>
</dbReference>
<dbReference type="SMART" id="SM00481">
    <property type="entry name" value="POLIIIAc"/>
    <property type="match status" value="1"/>
</dbReference>
<evidence type="ECO:0000259" key="1">
    <source>
        <dbReference type="SMART" id="SM00481"/>
    </source>
</evidence>
<dbReference type="SUPFAM" id="SSF89550">
    <property type="entry name" value="PHP domain-like"/>
    <property type="match status" value="1"/>
</dbReference>
<dbReference type="InterPro" id="IPR004013">
    <property type="entry name" value="PHP_dom"/>
</dbReference>
<gene>
    <name evidence="2" type="ORF">SDC9_137370</name>
</gene>
<comment type="caution">
    <text evidence="2">The sequence shown here is derived from an EMBL/GenBank/DDBJ whole genome shotgun (WGS) entry which is preliminary data.</text>
</comment>
<dbReference type="EMBL" id="VSSQ01037531">
    <property type="protein sequence ID" value="MPM90249.1"/>
    <property type="molecule type" value="Genomic_DNA"/>
</dbReference>
<evidence type="ECO:0000313" key="2">
    <source>
        <dbReference type="EMBL" id="MPM90249.1"/>
    </source>
</evidence>
<dbReference type="AlphaFoldDB" id="A0A645DLS4"/>
<dbReference type="PANTHER" id="PTHR42924:SF3">
    <property type="entry name" value="POLYMERASE_HISTIDINOL PHOSPHATASE N-TERMINAL DOMAIN-CONTAINING PROTEIN"/>
    <property type="match status" value="1"/>
</dbReference>
<dbReference type="PANTHER" id="PTHR42924">
    <property type="entry name" value="EXONUCLEASE"/>
    <property type="match status" value="1"/>
</dbReference>
<name>A0A645DLS4_9ZZZZ</name>
<protein>
    <recommendedName>
        <fullName evidence="1">Polymerase/histidinol phosphatase N-terminal domain-containing protein</fullName>
    </recommendedName>
</protein>
<sequence>MFYDLHIHSALSPCASNDMTPNNIINMAGLLNLDVIAVCDHNSTEQQQALHEVALQRNMRLVYGIEVQTAEEVHVLCYFRQLAECQLFGQKIKDQLIPIRNDPHYFGHQYVMDQSDEIIKEEPLLLLNSVMYSIEQVCDLVHLHHGSMVLAHALDRHNSIITQLGFIPLQLKFDGIEVKNISEKQRLLASHPWITETVWLTNSDAHYLTDINEPVNSI</sequence>
<dbReference type="InterPro" id="IPR003141">
    <property type="entry name" value="Pol/His_phosphatase_N"/>
</dbReference>
<organism evidence="2">
    <name type="scientific">bioreactor metagenome</name>
    <dbReference type="NCBI Taxonomy" id="1076179"/>
    <lineage>
        <taxon>unclassified sequences</taxon>
        <taxon>metagenomes</taxon>
        <taxon>ecological metagenomes</taxon>
    </lineage>
</organism>
<feature type="domain" description="Polymerase/histidinol phosphatase N-terminal" evidence="1">
    <location>
        <begin position="3"/>
        <end position="71"/>
    </location>
</feature>
<dbReference type="GO" id="GO:0035312">
    <property type="term" value="F:5'-3' DNA exonuclease activity"/>
    <property type="evidence" value="ECO:0007669"/>
    <property type="project" value="TreeGrafter"/>
</dbReference>
<dbReference type="CDD" id="cd07432">
    <property type="entry name" value="PHP_HisPPase"/>
    <property type="match status" value="1"/>
</dbReference>
<dbReference type="InterPro" id="IPR016195">
    <property type="entry name" value="Pol/histidinol_Pase-like"/>
</dbReference>
<reference evidence="2" key="1">
    <citation type="submission" date="2019-08" db="EMBL/GenBank/DDBJ databases">
        <authorList>
            <person name="Kucharzyk K."/>
            <person name="Murdoch R.W."/>
            <person name="Higgins S."/>
            <person name="Loffler F."/>
        </authorList>
    </citation>
    <scope>NUCLEOTIDE SEQUENCE</scope>
</reference>